<dbReference type="RefSeq" id="WP_188489207.1">
    <property type="nucleotide sequence ID" value="NZ_BMCS01000001.1"/>
</dbReference>
<proteinExistence type="predicted"/>
<comment type="caution">
    <text evidence="4">The sequence shown here is derived from an EMBL/GenBank/DDBJ whole genome shotgun (WGS) entry which is preliminary data.</text>
</comment>
<organism evidence="4 5">
    <name type="scientific">Williamsia phyllosphaerae</name>
    <dbReference type="NCBI Taxonomy" id="885042"/>
    <lineage>
        <taxon>Bacteria</taxon>
        <taxon>Bacillati</taxon>
        <taxon>Actinomycetota</taxon>
        <taxon>Actinomycetes</taxon>
        <taxon>Mycobacteriales</taxon>
        <taxon>Nocardiaceae</taxon>
        <taxon>Williamsia</taxon>
    </lineage>
</organism>
<keyword evidence="1" id="KW-0378">Hydrolase</keyword>
<evidence type="ECO:0000313" key="4">
    <source>
        <dbReference type="EMBL" id="GGF24023.1"/>
    </source>
</evidence>
<dbReference type="EMBL" id="BMCS01000001">
    <property type="protein sequence ID" value="GGF24023.1"/>
    <property type="molecule type" value="Genomic_DNA"/>
</dbReference>
<feature type="region of interest" description="Disordered" evidence="2">
    <location>
        <begin position="142"/>
        <end position="171"/>
    </location>
</feature>
<reference evidence="5" key="1">
    <citation type="journal article" date="2019" name="Int. J. Syst. Evol. Microbiol.">
        <title>The Global Catalogue of Microorganisms (GCM) 10K type strain sequencing project: providing services to taxonomists for standard genome sequencing and annotation.</title>
        <authorList>
            <consortium name="The Broad Institute Genomics Platform"/>
            <consortium name="The Broad Institute Genome Sequencing Center for Infectious Disease"/>
            <person name="Wu L."/>
            <person name="Ma J."/>
        </authorList>
    </citation>
    <scope>NUCLEOTIDE SEQUENCE [LARGE SCALE GENOMIC DNA]</scope>
    <source>
        <strain evidence="5">CCM 7855</strain>
    </source>
</reference>
<dbReference type="NCBIfam" id="TIGR00369">
    <property type="entry name" value="unchar_dom_1"/>
    <property type="match status" value="1"/>
</dbReference>
<dbReference type="InterPro" id="IPR006683">
    <property type="entry name" value="Thioestr_dom"/>
</dbReference>
<dbReference type="Proteomes" id="UP000632454">
    <property type="component" value="Unassembled WGS sequence"/>
</dbReference>
<dbReference type="CDD" id="cd03443">
    <property type="entry name" value="PaaI_thioesterase"/>
    <property type="match status" value="1"/>
</dbReference>
<evidence type="ECO:0000256" key="2">
    <source>
        <dbReference type="SAM" id="MobiDB-lite"/>
    </source>
</evidence>
<evidence type="ECO:0000259" key="3">
    <source>
        <dbReference type="Pfam" id="PF03061"/>
    </source>
</evidence>
<accession>A0ABQ1UPM0</accession>
<dbReference type="Gene3D" id="3.10.129.10">
    <property type="entry name" value="Hotdog Thioesterase"/>
    <property type="match status" value="1"/>
</dbReference>
<evidence type="ECO:0000313" key="5">
    <source>
        <dbReference type="Proteomes" id="UP000632454"/>
    </source>
</evidence>
<gene>
    <name evidence="4" type="ORF">GCM10007298_19940</name>
</gene>
<evidence type="ECO:0000256" key="1">
    <source>
        <dbReference type="ARBA" id="ARBA00022801"/>
    </source>
</evidence>
<dbReference type="SUPFAM" id="SSF54637">
    <property type="entry name" value="Thioesterase/thiol ester dehydrase-isomerase"/>
    <property type="match status" value="1"/>
</dbReference>
<keyword evidence="5" id="KW-1185">Reference proteome</keyword>
<sequence length="310" mass="32039">MTSTSRVIDGNALTAFGVGGPAASEPTATLQQRMGPAVTDHRGRIELSAYAVLVDTVGGGPFVVRTGPEFGVVQARLAFATTGDRVPAQGLLTATATLRDRHDMFGLTTVDVTGLADELYASVLVRNARTARTFDPELLARGRDASDTGAGERATVPDTMGTDTDLPPRIDPALTGRQIVDAIVGERLSSGPLAELLSLTAHAGADGPTVVCSPQSWMANPLGTMHGGVIAAITAQACSLAGQQHTAAGQNYTMIDFAVNFFRSPPVDAGELVVTTRTERVGRRLGSVSAVLAQADGTLLARATADLTFG</sequence>
<feature type="domain" description="Thioesterase" evidence="3">
    <location>
        <begin position="223"/>
        <end position="300"/>
    </location>
</feature>
<protein>
    <recommendedName>
        <fullName evidence="3">Thioesterase domain-containing protein</fullName>
    </recommendedName>
</protein>
<dbReference type="Pfam" id="PF03061">
    <property type="entry name" value="4HBT"/>
    <property type="match status" value="1"/>
</dbReference>
<dbReference type="InterPro" id="IPR029069">
    <property type="entry name" value="HotDog_dom_sf"/>
</dbReference>
<name>A0ABQ1UPM0_9NOCA</name>
<dbReference type="InterPro" id="IPR003736">
    <property type="entry name" value="PAAI_dom"/>
</dbReference>